<reference evidence="3" key="1">
    <citation type="submission" date="2023-03" db="EMBL/GenBank/DDBJ databases">
        <title>Massive genome expansion in bonnet fungi (Mycena s.s.) driven by repeated elements and novel gene families across ecological guilds.</title>
        <authorList>
            <consortium name="Lawrence Berkeley National Laboratory"/>
            <person name="Harder C.B."/>
            <person name="Miyauchi S."/>
            <person name="Viragh M."/>
            <person name="Kuo A."/>
            <person name="Thoen E."/>
            <person name="Andreopoulos B."/>
            <person name="Lu D."/>
            <person name="Skrede I."/>
            <person name="Drula E."/>
            <person name="Henrissat B."/>
            <person name="Morin E."/>
            <person name="Kohler A."/>
            <person name="Barry K."/>
            <person name="LaButti K."/>
            <person name="Morin E."/>
            <person name="Salamov A."/>
            <person name="Lipzen A."/>
            <person name="Mereny Z."/>
            <person name="Hegedus B."/>
            <person name="Baldrian P."/>
            <person name="Stursova M."/>
            <person name="Weitz H."/>
            <person name="Taylor A."/>
            <person name="Grigoriev I.V."/>
            <person name="Nagy L.G."/>
            <person name="Martin F."/>
            <person name="Kauserud H."/>
        </authorList>
    </citation>
    <scope>NUCLEOTIDE SEQUENCE</scope>
    <source>
        <strain evidence="3">CBHHK002</strain>
    </source>
</reference>
<proteinExistence type="predicted"/>
<dbReference type="PANTHER" id="PTHR38121:SF2">
    <property type="entry name" value="ACYLTRANSFERASE 3 DOMAIN-CONTAINING PROTEIN"/>
    <property type="match status" value="1"/>
</dbReference>
<accession>A0AAD6Z2H9</accession>
<evidence type="ECO:0000259" key="2">
    <source>
        <dbReference type="PROSITE" id="PS51762"/>
    </source>
</evidence>
<feature type="domain" description="GH16" evidence="2">
    <location>
        <begin position="56"/>
        <end position="316"/>
    </location>
</feature>
<keyword evidence="4" id="KW-1185">Reference proteome</keyword>
<evidence type="ECO:0000313" key="4">
    <source>
        <dbReference type="Proteomes" id="UP001218218"/>
    </source>
</evidence>
<evidence type="ECO:0000313" key="3">
    <source>
        <dbReference type="EMBL" id="KAJ7304876.1"/>
    </source>
</evidence>
<gene>
    <name evidence="3" type="ORF">DFH08DRAFT_521016</name>
</gene>
<protein>
    <submittedName>
        <fullName evidence="3">Concanavalin A-like lectin/glucanase domain-containing protein</fullName>
    </submittedName>
</protein>
<name>A0AAD6Z2H9_9AGAR</name>
<feature type="transmembrane region" description="Helical" evidence="1">
    <location>
        <begin position="25"/>
        <end position="53"/>
    </location>
</feature>
<dbReference type="AlphaFoldDB" id="A0AAD6Z2H9"/>
<dbReference type="EMBL" id="JARIHO010000098">
    <property type="protein sequence ID" value="KAJ7304876.1"/>
    <property type="molecule type" value="Genomic_DNA"/>
</dbReference>
<dbReference type="Proteomes" id="UP001218218">
    <property type="component" value="Unassembled WGS sequence"/>
</dbReference>
<dbReference type="Gene3D" id="2.60.120.200">
    <property type="match status" value="1"/>
</dbReference>
<dbReference type="GO" id="GO:0004553">
    <property type="term" value="F:hydrolase activity, hydrolyzing O-glycosyl compounds"/>
    <property type="evidence" value="ECO:0007669"/>
    <property type="project" value="InterPro"/>
</dbReference>
<dbReference type="Pfam" id="PF00722">
    <property type="entry name" value="Glyco_hydro_16"/>
    <property type="match status" value="1"/>
</dbReference>
<keyword evidence="1" id="KW-0472">Membrane</keyword>
<dbReference type="GO" id="GO:0005975">
    <property type="term" value="P:carbohydrate metabolic process"/>
    <property type="evidence" value="ECO:0007669"/>
    <property type="project" value="InterPro"/>
</dbReference>
<keyword evidence="1" id="KW-1133">Transmembrane helix</keyword>
<dbReference type="PROSITE" id="PS51762">
    <property type="entry name" value="GH16_2"/>
    <property type="match status" value="1"/>
</dbReference>
<dbReference type="InterPro" id="IPR013320">
    <property type="entry name" value="ConA-like_dom_sf"/>
</dbReference>
<comment type="caution">
    <text evidence="3">The sequence shown here is derived from an EMBL/GenBank/DDBJ whole genome shotgun (WGS) entry which is preliminary data.</text>
</comment>
<dbReference type="SUPFAM" id="SSF49899">
    <property type="entry name" value="Concanavalin A-like lectins/glucanases"/>
    <property type="match status" value="1"/>
</dbReference>
<keyword evidence="1" id="KW-0812">Transmembrane</keyword>
<organism evidence="3 4">
    <name type="scientific">Mycena albidolilacea</name>
    <dbReference type="NCBI Taxonomy" id="1033008"/>
    <lineage>
        <taxon>Eukaryota</taxon>
        <taxon>Fungi</taxon>
        <taxon>Dikarya</taxon>
        <taxon>Basidiomycota</taxon>
        <taxon>Agaricomycotina</taxon>
        <taxon>Agaricomycetes</taxon>
        <taxon>Agaricomycetidae</taxon>
        <taxon>Agaricales</taxon>
        <taxon>Marasmiineae</taxon>
        <taxon>Mycenaceae</taxon>
        <taxon>Mycena</taxon>
    </lineage>
</organism>
<dbReference type="PANTHER" id="PTHR38121">
    <property type="entry name" value="GH16 DOMAIN-CONTAINING PROTEIN"/>
    <property type="match status" value="1"/>
</dbReference>
<dbReference type="InterPro" id="IPR000757">
    <property type="entry name" value="Beta-glucanase-like"/>
</dbReference>
<evidence type="ECO:0000256" key="1">
    <source>
        <dbReference type="SAM" id="Phobius"/>
    </source>
</evidence>
<sequence>MDGQVQAQWRRPTDKRVERLDTERLLGGVSTILSGLSIMASFILLNALVLFTVGATHVLGQSCPCGYQDSNGHVWREAIVSTFTQNAGALAAVAADWVVATDLQVQGGTATADIQYVTANVFQHNDALGLKASAYDNSSSVKCAEIFTQRSDILYGSFRMQAQVPDVPGVVFGFFTYITETQEQDIEFLSSDSDYYQHLYYTNQPGQLPNGNINTAAAKDVVVPGADFTTFGVHRFDWLPGNPPTLPPTTTYSYAGTNNGVTITSSTVISTQVPTTPSEFILNVWSNGDPNFSKGPPTADAIATVQYVHLYFNSTSFSASAFDTQCGAAHGVPPCSV</sequence>
<dbReference type="CDD" id="cd00413">
    <property type="entry name" value="Glyco_hydrolase_16"/>
    <property type="match status" value="1"/>
</dbReference>